<keyword evidence="10" id="KW-0675">Receptor</keyword>
<organism evidence="11 12">
    <name type="scientific">Adiantum capillus-veneris</name>
    <name type="common">Maidenhair fern</name>
    <dbReference type="NCBI Taxonomy" id="13818"/>
    <lineage>
        <taxon>Eukaryota</taxon>
        <taxon>Viridiplantae</taxon>
        <taxon>Streptophyta</taxon>
        <taxon>Embryophyta</taxon>
        <taxon>Tracheophyta</taxon>
        <taxon>Polypodiopsida</taxon>
        <taxon>Polypodiidae</taxon>
        <taxon>Polypodiales</taxon>
        <taxon>Pteridineae</taxon>
        <taxon>Pteridaceae</taxon>
        <taxon>Vittarioideae</taxon>
        <taxon>Adiantum</taxon>
    </lineage>
</organism>
<evidence type="ECO:0000256" key="5">
    <source>
        <dbReference type="ARBA" id="ARBA00022824"/>
    </source>
</evidence>
<keyword evidence="12" id="KW-1185">Reference proteome</keyword>
<keyword evidence="9" id="KW-0472">Membrane</keyword>
<dbReference type="AlphaFoldDB" id="A0A9D4VCE8"/>
<keyword evidence="4" id="KW-0812">Transmembrane</keyword>
<dbReference type="GO" id="GO:0046923">
    <property type="term" value="F:ER retention sequence binding"/>
    <property type="evidence" value="ECO:0007669"/>
    <property type="project" value="InterPro"/>
</dbReference>
<accession>A0A9D4VCE8</accession>
<comment type="caution">
    <text evidence="11">The sequence shown here is derived from an EMBL/GenBank/DDBJ whole genome shotgun (WGS) entry which is preliminary data.</text>
</comment>
<dbReference type="Pfam" id="PF00810">
    <property type="entry name" value="ER_lumen_recept"/>
    <property type="match status" value="1"/>
</dbReference>
<evidence type="ECO:0000256" key="8">
    <source>
        <dbReference type="ARBA" id="ARBA00022989"/>
    </source>
</evidence>
<keyword evidence="7" id="KW-0653">Protein transport</keyword>
<dbReference type="Proteomes" id="UP000886520">
    <property type="component" value="Chromosome 3"/>
</dbReference>
<evidence type="ECO:0000256" key="9">
    <source>
        <dbReference type="ARBA" id="ARBA00023136"/>
    </source>
</evidence>
<evidence type="ECO:0000313" key="12">
    <source>
        <dbReference type="Proteomes" id="UP000886520"/>
    </source>
</evidence>
<protein>
    <submittedName>
        <fullName evidence="11">Uncharacterized protein</fullName>
    </submittedName>
</protein>
<gene>
    <name evidence="11" type="ORF">GOP47_0003223</name>
</gene>
<evidence type="ECO:0000256" key="7">
    <source>
        <dbReference type="ARBA" id="ARBA00022927"/>
    </source>
</evidence>
<evidence type="ECO:0000256" key="6">
    <source>
        <dbReference type="ARBA" id="ARBA00022892"/>
    </source>
</evidence>
<dbReference type="PANTHER" id="PTHR10585">
    <property type="entry name" value="ER LUMEN PROTEIN RETAINING RECEPTOR"/>
    <property type="match status" value="1"/>
</dbReference>
<keyword evidence="8" id="KW-1133">Transmembrane helix</keyword>
<reference evidence="11" key="1">
    <citation type="submission" date="2021-01" db="EMBL/GenBank/DDBJ databases">
        <title>Adiantum capillus-veneris genome.</title>
        <authorList>
            <person name="Fang Y."/>
            <person name="Liao Q."/>
        </authorList>
    </citation>
    <scope>NUCLEOTIDE SEQUENCE</scope>
    <source>
        <strain evidence="11">H3</strain>
        <tissue evidence="11">Leaf</tissue>
    </source>
</reference>
<dbReference type="OrthoDB" id="7694678at2759"/>
<evidence type="ECO:0000313" key="11">
    <source>
        <dbReference type="EMBL" id="KAI5083480.1"/>
    </source>
</evidence>
<proteinExistence type="inferred from homology"/>
<dbReference type="GO" id="GO:0016192">
    <property type="term" value="P:vesicle-mediated transport"/>
    <property type="evidence" value="ECO:0007669"/>
    <property type="project" value="UniProtKB-KW"/>
</dbReference>
<dbReference type="InterPro" id="IPR000133">
    <property type="entry name" value="ER_ret_rcpt"/>
</dbReference>
<dbReference type="EMBL" id="JABFUD020000002">
    <property type="protein sequence ID" value="KAI5083480.1"/>
    <property type="molecule type" value="Genomic_DNA"/>
</dbReference>
<sequence length="175" mass="19482">MGKEGVQWGVIASVYSGMQYGMERVRGKRDWKNALLGGALTGALLKFGDKSYNRDKMIEGAITGAAVATTFEFYLNTLGVLPQLRVMQNTKVIEPFTAHYVFALGVVRFLSCLHRIFQVIDTRGLLLVALGRGAWPAPVLLSEVVQTFILADFCYYYVKSVIEGKSYMRLLTEVV</sequence>
<keyword evidence="6" id="KW-0931">ER-Golgi transport</keyword>
<dbReference type="GO" id="GO:0006621">
    <property type="term" value="P:protein retention in ER lumen"/>
    <property type="evidence" value="ECO:0007669"/>
    <property type="project" value="InterPro"/>
</dbReference>
<evidence type="ECO:0000256" key="10">
    <source>
        <dbReference type="ARBA" id="ARBA00023170"/>
    </source>
</evidence>
<dbReference type="GO" id="GO:0005789">
    <property type="term" value="C:endoplasmic reticulum membrane"/>
    <property type="evidence" value="ECO:0007669"/>
    <property type="project" value="UniProtKB-SubCell"/>
</dbReference>
<evidence type="ECO:0000256" key="1">
    <source>
        <dbReference type="ARBA" id="ARBA00004477"/>
    </source>
</evidence>
<keyword evidence="3" id="KW-0813">Transport</keyword>
<evidence type="ECO:0000256" key="4">
    <source>
        <dbReference type="ARBA" id="ARBA00022692"/>
    </source>
</evidence>
<evidence type="ECO:0000256" key="3">
    <source>
        <dbReference type="ARBA" id="ARBA00022448"/>
    </source>
</evidence>
<dbReference type="GO" id="GO:0015031">
    <property type="term" value="P:protein transport"/>
    <property type="evidence" value="ECO:0007669"/>
    <property type="project" value="UniProtKB-KW"/>
</dbReference>
<comment type="similarity">
    <text evidence="2">Belongs to the ERD2 family.</text>
</comment>
<keyword evidence="5" id="KW-0256">Endoplasmic reticulum</keyword>
<evidence type="ECO:0000256" key="2">
    <source>
        <dbReference type="ARBA" id="ARBA00010120"/>
    </source>
</evidence>
<comment type="subcellular location">
    <subcellularLocation>
        <location evidence="1">Endoplasmic reticulum membrane</location>
        <topology evidence="1">Multi-pass membrane protein</topology>
    </subcellularLocation>
</comment>
<name>A0A9D4VCE8_ADICA</name>